<protein>
    <submittedName>
        <fullName evidence="7">S8 family serine peptidase</fullName>
    </submittedName>
    <submittedName>
        <fullName evidence="8">Subtilisin family serine protease</fullName>
    </submittedName>
</protein>
<dbReference type="InterPro" id="IPR023828">
    <property type="entry name" value="Peptidase_S8_Ser-AS"/>
</dbReference>
<evidence type="ECO:0000256" key="2">
    <source>
        <dbReference type="ARBA" id="ARBA00022801"/>
    </source>
</evidence>
<accession>A0AA41LB54</accession>
<name>A0AA41LB54_9BURK</name>
<feature type="compositionally biased region" description="Low complexity" evidence="5">
    <location>
        <begin position="23"/>
        <end position="58"/>
    </location>
</feature>
<comment type="caution">
    <text evidence="7">The sequence shown here is derived from an EMBL/GenBank/DDBJ whole genome shotgun (WGS) entry which is preliminary data.</text>
</comment>
<feature type="active site" description="Charge relay system" evidence="4">
    <location>
        <position position="522"/>
    </location>
</feature>
<evidence type="ECO:0000313" key="9">
    <source>
        <dbReference type="Proteomes" id="UP001155901"/>
    </source>
</evidence>
<dbReference type="PROSITE" id="PS51892">
    <property type="entry name" value="SUBTILASE"/>
    <property type="match status" value="1"/>
</dbReference>
<feature type="compositionally biased region" description="Polar residues" evidence="5">
    <location>
        <begin position="7"/>
        <end position="17"/>
    </location>
</feature>
<dbReference type="AlphaFoldDB" id="A0AA41LB54"/>
<feature type="domain" description="Peptidase S8/S53" evidence="6">
    <location>
        <begin position="307"/>
        <end position="549"/>
    </location>
</feature>
<dbReference type="GO" id="GO:0004252">
    <property type="term" value="F:serine-type endopeptidase activity"/>
    <property type="evidence" value="ECO:0007669"/>
    <property type="project" value="UniProtKB-UniRule"/>
</dbReference>
<evidence type="ECO:0000256" key="4">
    <source>
        <dbReference type="PROSITE-ProRule" id="PRU01240"/>
    </source>
</evidence>
<evidence type="ECO:0000313" key="8">
    <source>
        <dbReference type="EMBL" id="MCP2009134.1"/>
    </source>
</evidence>
<dbReference type="PROSITE" id="PS00138">
    <property type="entry name" value="SUBTILASE_SER"/>
    <property type="match status" value="1"/>
</dbReference>
<dbReference type="EMBL" id="JAHTGR010000023">
    <property type="protein sequence ID" value="MBV6324955.1"/>
    <property type="molecule type" value="Genomic_DNA"/>
</dbReference>
<feature type="active site" description="Charge relay system" evidence="4">
    <location>
        <position position="316"/>
    </location>
</feature>
<dbReference type="Proteomes" id="UP001155901">
    <property type="component" value="Unassembled WGS sequence"/>
</dbReference>
<dbReference type="InterPro" id="IPR000209">
    <property type="entry name" value="Peptidase_S8/S53_dom"/>
</dbReference>
<dbReference type="GO" id="GO:0006508">
    <property type="term" value="P:proteolysis"/>
    <property type="evidence" value="ECO:0007669"/>
    <property type="project" value="UniProtKB-KW"/>
</dbReference>
<comment type="similarity">
    <text evidence="4">Belongs to the peptidase S8 family.</text>
</comment>
<dbReference type="RefSeq" id="WP_217945855.1">
    <property type="nucleotide sequence ID" value="NZ_JAHTGR010000023.1"/>
</dbReference>
<evidence type="ECO:0000256" key="5">
    <source>
        <dbReference type="SAM" id="MobiDB-lite"/>
    </source>
</evidence>
<dbReference type="PROSITE" id="PS00137">
    <property type="entry name" value="SUBTILASE_HIS"/>
    <property type="match status" value="1"/>
</dbReference>
<dbReference type="PANTHER" id="PTHR43806">
    <property type="entry name" value="PEPTIDASE S8"/>
    <property type="match status" value="1"/>
</dbReference>
<gene>
    <name evidence="7" type="ORF">KVP70_28970</name>
    <name evidence="8" type="ORF">L1274_002847</name>
</gene>
<dbReference type="InterPro" id="IPR022398">
    <property type="entry name" value="Peptidase_S8_His-AS"/>
</dbReference>
<dbReference type="InterPro" id="IPR050131">
    <property type="entry name" value="Peptidase_S8_subtilisin-like"/>
</dbReference>
<dbReference type="Pfam" id="PF00082">
    <property type="entry name" value="Peptidase_S8"/>
    <property type="match status" value="1"/>
</dbReference>
<evidence type="ECO:0000313" key="7">
    <source>
        <dbReference type="EMBL" id="MBV6324955.1"/>
    </source>
</evidence>
<feature type="active site" description="Charge relay system" evidence="4">
    <location>
        <position position="352"/>
    </location>
</feature>
<evidence type="ECO:0000259" key="6">
    <source>
        <dbReference type="Pfam" id="PF00082"/>
    </source>
</evidence>
<keyword evidence="1 4" id="KW-0645">Protease</keyword>
<organism evidence="7 9">
    <name type="scientific">Duganella violaceipulchra</name>
    <dbReference type="NCBI Taxonomy" id="2849652"/>
    <lineage>
        <taxon>Bacteria</taxon>
        <taxon>Pseudomonadati</taxon>
        <taxon>Pseudomonadota</taxon>
        <taxon>Betaproteobacteria</taxon>
        <taxon>Burkholderiales</taxon>
        <taxon>Oxalobacteraceae</taxon>
        <taxon>Telluria group</taxon>
        <taxon>Duganella</taxon>
    </lineage>
</organism>
<dbReference type="Proteomes" id="UP001162889">
    <property type="component" value="Unassembled WGS sequence"/>
</dbReference>
<sequence length="675" mass="70066">MPKPSNDGVSSSPDSTLSGGGETASSTDNTSRSTRGSSGAGAGPVAAGGDAAADAAGDPGKRTANGAGRTISARKKQYVIAPRQPDGLQAMSFQPLQFSALEQALRSSNDIEVVDTVGPKSVLGALADGMGGSQGVLVARMTEQKAAVLHQQGQGRLLVEHDQHLNLMDPALRQPAMVTGVMSTSGGPVLNAVISVIGKDGAPQPEAEVSLFGSMLPASGVTDANGQVTLSLFGETPESVRGLYVKPKSDYWSFYQRDPDISTDEANVVTLRALSDWPSLAGFPRQRAYGWGQKAMRLDQLPGNYRGQGIKIAIIDSGAATTHANLKGIKAGFDVLNKKTNPDGWDQDTLGHGSHCAGVIAAADIASGIRGFAPDAEVHACKLFPGGQISQLIDALEYCIDQQIDVVNLSLGGAEVSEALEQQIVRAKRAGIACIVAAGNSGGAVQYPASSPNVLAVAAVGKLDEFPADSYHAQTLDQNVDAYGYFTAKFSCFGPQVAVCAPGVAITSCVPPNNFAAWDGTSMATPHVTGLAALTLAHHPDFQSPQYKARGAERVERLFQIIRASAHRVSLADQSRTGFGLPDVLVAVGLQNQANQQPAQVAPQQAGVMSPMMAAPQLGGAMGNAMSGLMGGGAVYDPLGLDVARAAQLAAYGTQWPQLHVGRFPLPQPYNPIMW</sequence>
<keyword evidence="2 4" id="KW-0378">Hydrolase</keyword>
<feature type="region of interest" description="Disordered" evidence="5">
    <location>
        <begin position="1"/>
        <end position="69"/>
    </location>
</feature>
<evidence type="ECO:0000256" key="3">
    <source>
        <dbReference type="ARBA" id="ARBA00022825"/>
    </source>
</evidence>
<dbReference type="EMBL" id="JALJZU010000005">
    <property type="protein sequence ID" value="MCP2009134.1"/>
    <property type="molecule type" value="Genomic_DNA"/>
</dbReference>
<proteinExistence type="inferred from homology"/>
<keyword evidence="3 4" id="KW-0720">Serine protease</keyword>
<evidence type="ECO:0000313" key="10">
    <source>
        <dbReference type="Proteomes" id="UP001162889"/>
    </source>
</evidence>
<reference evidence="8" key="2">
    <citation type="submission" date="2022-03" db="EMBL/GenBank/DDBJ databases">
        <title>Genome Encyclopedia of Bacteria and Archaea VI: Functional Genomics of Type Strains.</title>
        <authorList>
            <person name="Whitman W."/>
        </authorList>
    </citation>
    <scope>NUCLEOTIDE SEQUENCE</scope>
    <source>
        <strain evidence="8">HSC-15S17</strain>
    </source>
</reference>
<keyword evidence="10" id="KW-1185">Reference proteome</keyword>
<reference evidence="7" key="1">
    <citation type="submission" date="2021-07" db="EMBL/GenBank/DDBJ databases">
        <title>Characterization of violacein-producing bacteria and related species.</title>
        <authorList>
            <person name="Wilson H.S."/>
            <person name="De Leon M.E."/>
        </authorList>
    </citation>
    <scope>NUCLEOTIDE SEQUENCE</scope>
    <source>
        <strain evidence="7">HSC-15S17</strain>
    </source>
</reference>
<evidence type="ECO:0000256" key="1">
    <source>
        <dbReference type="ARBA" id="ARBA00022670"/>
    </source>
</evidence>
<dbReference type="PANTHER" id="PTHR43806:SF11">
    <property type="entry name" value="CEREVISIN-RELATED"/>
    <property type="match status" value="1"/>
</dbReference>